<proteinExistence type="predicted"/>
<dbReference type="InterPro" id="IPR023393">
    <property type="entry name" value="START-like_dom_sf"/>
</dbReference>
<gene>
    <name evidence="1" type="ORF">A2W18_15455</name>
</gene>
<evidence type="ECO:0000313" key="1">
    <source>
        <dbReference type="EMBL" id="OGI67668.1"/>
    </source>
</evidence>
<reference evidence="1 2" key="1">
    <citation type="journal article" date="2016" name="Nat. Commun.">
        <title>Thousands of microbial genomes shed light on interconnected biogeochemical processes in an aquifer system.</title>
        <authorList>
            <person name="Anantharaman K."/>
            <person name="Brown C.T."/>
            <person name="Hug L.A."/>
            <person name="Sharon I."/>
            <person name="Castelle C.J."/>
            <person name="Probst A.J."/>
            <person name="Thomas B.C."/>
            <person name="Singh A."/>
            <person name="Wilkins M.J."/>
            <person name="Karaoz U."/>
            <person name="Brodie E.L."/>
            <person name="Williams K.H."/>
            <person name="Hubbard S.S."/>
            <person name="Banfield J.F."/>
        </authorList>
    </citation>
    <scope>NUCLEOTIDE SEQUENCE [LARGE SCALE GENOMIC DNA]</scope>
</reference>
<evidence type="ECO:0008006" key="3">
    <source>
        <dbReference type="Google" id="ProtNLM"/>
    </source>
</evidence>
<evidence type="ECO:0000313" key="2">
    <source>
        <dbReference type="Proteomes" id="UP000179076"/>
    </source>
</evidence>
<dbReference type="PANTHER" id="PTHR36166:SF1">
    <property type="entry name" value="SRPBCC DOMAIN-CONTAINING PROTEIN"/>
    <property type="match status" value="1"/>
</dbReference>
<comment type="caution">
    <text evidence="1">The sequence shown here is derived from an EMBL/GenBank/DDBJ whole genome shotgun (WGS) entry which is preliminary data.</text>
</comment>
<dbReference type="EMBL" id="MFSP01000051">
    <property type="protein sequence ID" value="OGI67668.1"/>
    <property type="molecule type" value="Genomic_DNA"/>
</dbReference>
<dbReference type="Pfam" id="PF10604">
    <property type="entry name" value="Polyketide_cyc2"/>
    <property type="match status" value="1"/>
</dbReference>
<sequence length="130" mass="14896">MVWRVLTNFSAYSTWNPFIREIHGKPQQGAKLKVRMRLSKKRSHHFSPRITKAIPAAELHWRGKVLFNGLFDGEHAFIIVPNGVNGVRFIQREQFTGLLAPIILPFIAKKTEAAFERMNKALKKTAEGKD</sequence>
<name>A0A1F6VDL7_9PROT</name>
<protein>
    <recommendedName>
        <fullName evidence="3">Polyketide cyclase</fullName>
    </recommendedName>
</protein>
<dbReference type="CDD" id="cd07822">
    <property type="entry name" value="SRPBCC_4"/>
    <property type="match status" value="1"/>
</dbReference>
<accession>A0A1F6VDL7</accession>
<dbReference type="SUPFAM" id="SSF55961">
    <property type="entry name" value="Bet v1-like"/>
    <property type="match status" value="1"/>
</dbReference>
<dbReference type="Proteomes" id="UP000179076">
    <property type="component" value="Unassembled WGS sequence"/>
</dbReference>
<dbReference type="AlphaFoldDB" id="A0A1F6VDL7"/>
<dbReference type="PANTHER" id="PTHR36166">
    <property type="entry name" value="CHROMOSOME 9, WHOLE GENOME SHOTGUN SEQUENCE"/>
    <property type="match status" value="1"/>
</dbReference>
<dbReference type="Gene3D" id="3.30.530.20">
    <property type="match status" value="1"/>
</dbReference>
<dbReference type="InterPro" id="IPR019587">
    <property type="entry name" value="Polyketide_cyclase/dehydratase"/>
</dbReference>
<organism evidence="1 2">
    <name type="scientific">Candidatus Muproteobacteria bacterium RBG_16_60_9</name>
    <dbReference type="NCBI Taxonomy" id="1817755"/>
    <lineage>
        <taxon>Bacteria</taxon>
        <taxon>Pseudomonadati</taxon>
        <taxon>Pseudomonadota</taxon>
        <taxon>Candidatus Muproteobacteria</taxon>
    </lineage>
</organism>